<dbReference type="PANTHER" id="PTHR28072">
    <property type="entry name" value="CRUCIFORM CUTTING ENDONUCLEASE 1, MITOCHONDRIAL-RELATED"/>
    <property type="match status" value="1"/>
</dbReference>
<dbReference type="Gene3D" id="3.30.420.10">
    <property type="entry name" value="Ribonuclease H-like superfamily/Ribonuclease H"/>
    <property type="match status" value="1"/>
</dbReference>
<sequence length="360" mass="41756">MEKVSAFLKIQKNAILKQICGNCGLPSSGKKDLLVNTICDGILHLDDRDPLALKQSKELGLPKDVRLLSIDLGIKNFSYCKFVLPKGDYNTVPEVYDWSKLNVFDYYNNKSAQKPGEITATLIDDYTPNRFSEIAYHIATELVMAEENPIDVILIEQQRSRTTGSSAVQEWTLRVNMLEHMLYSTLFTLKQSHTGLNGLQLVTSSPKRMSDYFINCKNESHEENPTKRQKSSVIKRQRIKLVENWIDKIQFRRSEFPHNTPFIFQQTFGKKLKNNDPTPKVQKRQSKYIFDLIMADKHMKGRQKSDDLVDSLLHGVSWFSWMKNRMILRDILMNDPNKLMDTLIIIENNHSKFTDYQEVD</sequence>
<dbReference type="GO" id="GO:0005739">
    <property type="term" value="C:mitochondrion"/>
    <property type="evidence" value="ECO:0007669"/>
    <property type="project" value="TreeGrafter"/>
</dbReference>
<accession>A0AAV5QEK5</accession>
<proteinExistence type="predicted"/>
<dbReference type="AlphaFoldDB" id="A0AAV5QEK5"/>
<keyword evidence="2" id="KW-0378">Hydrolase</keyword>
<dbReference type="Proteomes" id="UP001360560">
    <property type="component" value="Unassembled WGS sequence"/>
</dbReference>
<dbReference type="InterPro" id="IPR039197">
    <property type="entry name" value="Mrs1/Cce1"/>
</dbReference>
<dbReference type="PANTHER" id="PTHR28072:SF1">
    <property type="entry name" value="CRUCIFORM CUTTING ENDONUCLEASE 1, MITOCHONDRIAL-RELATED"/>
    <property type="match status" value="1"/>
</dbReference>
<protein>
    <submittedName>
        <fullName evidence="2">Cruciform cutting endonuclease</fullName>
    </submittedName>
</protein>
<organism evidence="2 3">
    <name type="scientific">Saccharomycopsis crataegensis</name>
    <dbReference type="NCBI Taxonomy" id="43959"/>
    <lineage>
        <taxon>Eukaryota</taxon>
        <taxon>Fungi</taxon>
        <taxon>Dikarya</taxon>
        <taxon>Ascomycota</taxon>
        <taxon>Saccharomycotina</taxon>
        <taxon>Saccharomycetes</taxon>
        <taxon>Saccharomycopsidaceae</taxon>
        <taxon>Saccharomycopsis</taxon>
    </lineage>
</organism>
<dbReference type="SUPFAM" id="SSF53098">
    <property type="entry name" value="Ribonuclease H-like"/>
    <property type="match status" value="1"/>
</dbReference>
<gene>
    <name evidence="2" type="ORF">DASC09_004190</name>
</gene>
<keyword evidence="2" id="KW-0540">Nuclease</keyword>
<dbReference type="Pfam" id="PF09159">
    <property type="entry name" value="Ydc2-catalyt"/>
    <property type="match status" value="1"/>
</dbReference>
<comment type="caution">
    <text evidence="2">The sequence shown here is derived from an EMBL/GenBank/DDBJ whole genome shotgun (WGS) entry which is preliminary data.</text>
</comment>
<dbReference type="GeneID" id="90071073"/>
<dbReference type="InterPro" id="IPR012337">
    <property type="entry name" value="RNaseH-like_sf"/>
</dbReference>
<name>A0AAV5QEK5_9ASCO</name>
<keyword evidence="3" id="KW-1185">Reference proteome</keyword>
<reference evidence="2 3" key="1">
    <citation type="journal article" date="2023" name="Elife">
        <title>Identification of key yeast species and microbe-microbe interactions impacting larval growth of Drosophila in the wild.</title>
        <authorList>
            <person name="Mure A."/>
            <person name="Sugiura Y."/>
            <person name="Maeda R."/>
            <person name="Honda K."/>
            <person name="Sakurai N."/>
            <person name="Takahashi Y."/>
            <person name="Watada M."/>
            <person name="Katoh T."/>
            <person name="Gotoh A."/>
            <person name="Gotoh Y."/>
            <person name="Taniguchi I."/>
            <person name="Nakamura K."/>
            <person name="Hayashi T."/>
            <person name="Katayama T."/>
            <person name="Uemura T."/>
            <person name="Hattori Y."/>
        </authorList>
    </citation>
    <scope>NUCLEOTIDE SEQUENCE [LARGE SCALE GENOMIC DNA]</scope>
    <source>
        <strain evidence="2 3">SC-9</strain>
    </source>
</reference>
<dbReference type="InterPro" id="IPR036397">
    <property type="entry name" value="RNaseH_sf"/>
</dbReference>
<dbReference type="GO" id="GO:0070336">
    <property type="term" value="F:flap-structured DNA binding"/>
    <property type="evidence" value="ECO:0007669"/>
    <property type="project" value="TreeGrafter"/>
</dbReference>
<dbReference type="GO" id="GO:0000402">
    <property type="term" value="F:crossed form four-way junction DNA binding"/>
    <property type="evidence" value="ECO:0007669"/>
    <property type="project" value="TreeGrafter"/>
</dbReference>
<evidence type="ECO:0000313" key="3">
    <source>
        <dbReference type="Proteomes" id="UP001360560"/>
    </source>
</evidence>
<evidence type="ECO:0000313" key="2">
    <source>
        <dbReference type="EMBL" id="GMM33094.1"/>
    </source>
</evidence>
<keyword evidence="2" id="KW-0255">Endonuclease</keyword>
<dbReference type="GO" id="GO:0004520">
    <property type="term" value="F:DNA endonuclease activity"/>
    <property type="evidence" value="ECO:0007669"/>
    <property type="project" value="TreeGrafter"/>
</dbReference>
<dbReference type="RefSeq" id="XP_064850094.1">
    <property type="nucleotide sequence ID" value="XM_064994022.1"/>
</dbReference>
<dbReference type="InterPro" id="IPR015242">
    <property type="entry name" value="Ydc2_cat"/>
</dbReference>
<dbReference type="EMBL" id="BTFZ01000001">
    <property type="protein sequence ID" value="GMM33094.1"/>
    <property type="molecule type" value="Genomic_DNA"/>
</dbReference>
<evidence type="ECO:0000259" key="1">
    <source>
        <dbReference type="Pfam" id="PF09159"/>
    </source>
</evidence>
<dbReference type="CDD" id="cd16963">
    <property type="entry name" value="CCE1"/>
    <property type="match status" value="1"/>
</dbReference>
<dbReference type="GO" id="GO:0000403">
    <property type="term" value="F:Y-form DNA binding"/>
    <property type="evidence" value="ECO:0007669"/>
    <property type="project" value="TreeGrafter"/>
</dbReference>
<feature type="domain" description="Mitochondrial resolvase Ydc2 catalytic" evidence="1">
    <location>
        <begin position="68"/>
        <end position="326"/>
    </location>
</feature>